<dbReference type="PROSITE" id="PS50262">
    <property type="entry name" value="G_PROTEIN_RECEP_F1_2"/>
    <property type="match status" value="1"/>
</dbReference>
<comment type="caution">
    <text evidence="11">The sequence shown here is derived from an EMBL/GenBank/DDBJ whole genome shotgun (WGS) entry which is preliminary data.</text>
</comment>
<feature type="compositionally biased region" description="Basic and acidic residues" evidence="8">
    <location>
        <begin position="252"/>
        <end position="281"/>
    </location>
</feature>
<dbReference type="GO" id="GO:0005886">
    <property type="term" value="C:plasma membrane"/>
    <property type="evidence" value="ECO:0007669"/>
    <property type="project" value="TreeGrafter"/>
</dbReference>
<evidence type="ECO:0000259" key="10">
    <source>
        <dbReference type="PROSITE" id="PS50262"/>
    </source>
</evidence>
<evidence type="ECO:0000313" key="11">
    <source>
        <dbReference type="EMBL" id="GFN74229.1"/>
    </source>
</evidence>
<evidence type="ECO:0000256" key="3">
    <source>
        <dbReference type="ARBA" id="ARBA00022989"/>
    </source>
</evidence>
<accession>A0AAV3XV17</accession>
<sequence>MATNNSIEVGIQVAFPKQILSSELYPYLNSFLCILTLMFSMPAICFNAVNVFIFCKIGVTDSITVCFLHLAVCDFCTMVAQSVGAYFTLFFILNVPGSENFSTYTFATATTYSLFLDVASATITYIALQRGLCVAWPFLARHAFTRNRSLLVLITITVILVGSGMPRAVNYRFTEIPDPTSNSSQIMIVHFSDIYDHLDAFYLIFVKIFMGFTQYIIMSVCAVAIFIGMTSSMRLKSTSSSAGSDSQANQESVEKSENAEGNDKKTDENPKVINSETKKEKDKKAPQKELLVIKQALTVVLLQIFCTTPGIIVFLYSMFEPRFQIGTEYHNLFFVVFASVDVISPKIENIEFFYLPKTPPIITTSPVIWSHSEKGQKARSDFSPNEYCHSSQEFSQLINGFALQCEILRKPQMKL</sequence>
<dbReference type="InterPro" id="IPR017452">
    <property type="entry name" value="GPCR_Rhodpsn_7TM"/>
</dbReference>
<proteinExistence type="predicted"/>
<dbReference type="SUPFAM" id="SSF81321">
    <property type="entry name" value="Family A G protein-coupled receptor-like"/>
    <property type="match status" value="1"/>
</dbReference>
<evidence type="ECO:0000256" key="2">
    <source>
        <dbReference type="ARBA" id="ARBA00022692"/>
    </source>
</evidence>
<name>A0AAV3XV17_9GAST</name>
<evidence type="ECO:0000256" key="9">
    <source>
        <dbReference type="SAM" id="Phobius"/>
    </source>
</evidence>
<evidence type="ECO:0000256" key="6">
    <source>
        <dbReference type="ARBA" id="ARBA00023170"/>
    </source>
</evidence>
<dbReference type="AlphaFoldDB" id="A0AAV3XV17"/>
<dbReference type="Gene3D" id="1.20.1070.10">
    <property type="entry name" value="Rhodopsin 7-helix transmembrane proteins"/>
    <property type="match status" value="1"/>
</dbReference>
<gene>
    <name evidence="11" type="ORF">PoB_000073500</name>
</gene>
<keyword evidence="3 9" id="KW-1133">Transmembrane helix</keyword>
<feature type="transmembrane region" description="Helical" evidence="9">
    <location>
        <begin position="104"/>
        <end position="128"/>
    </location>
</feature>
<dbReference type="Proteomes" id="UP000735302">
    <property type="component" value="Unassembled WGS sequence"/>
</dbReference>
<dbReference type="InterPro" id="IPR000276">
    <property type="entry name" value="GPCR_Rhodpsn"/>
</dbReference>
<feature type="transmembrane region" description="Helical" evidence="9">
    <location>
        <begin position="200"/>
        <end position="227"/>
    </location>
</feature>
<organism evidence="11 12">
    <name type="scientific">Plakobranchus ocellatus</name>
    <dbReference type="NCBI Taxonomy" id="259542"/>
    <lineage>
        <taxon>Eukaryota</taxon>
        <taxon>Metazoa</taxon>
        <taxon>Spiralia</taxon>
        <taxon>Lophotrochozoa</taxon>
        <taxon>Mollusca</taxon>
        <taxon>Gastropoda</taxon>
        <taxon>Heterobranchia</taxon>
        <taxon>Euthyneura</taxon>
        <taxon>Panpulmonata</taxon>
        <taxon>Sacoglossa</taxon>
        <taxon>Placobranchoidea</taxon>
        <taxon>Plakobranchidae</taxon>
        <taxon>Plakobranchus</taxon>
    </lineage>
</organism>
<dbReference type="Pfam" id="PF00001">
    <property type="entry name" value="7tm_1"/>
    <property type="match status" value="1"/>
</dbReference>
<evidence type="ECO:0000256" key="1">
    <source>
        <dbReference type="ARBA" id="ARBA00004141"/>
    </source>
</evidence>
<protein>
    <submittedName>
        <fullName evidence="11">Chemosensory receptor c</fullName>
    </submittedName>
</protein>
<feature type="transmembrane region" description="Helical" evidence="9">
    <location>
        <begin position="149"/>
        <end position="169"/>
    </location>
</feature>
<evidence type="ECO:0000313" key="12">
    <source>
        <dbReference type="Proteomes" id="UP000735302"/>
    </source>
</evidence>
<feature type="transmembrane region" description="Helical" evidence="9">
    <location>
        <begin position="67"/>
        <end position="92"/>
    </location>
</feature>
<evidence type="ECO:0000256" key="5">
    <source>
        <dbReference type="ARBA" id="ARBA00023136"/>
    </source>
</evidence>
<dbReference type="GO" id="GO:0008188">
    <property type="term" value="F:neuropeptide receptor activity"/>
    <property type="evidence" value="ECO:0007669"/>
    <property type="project" value="TreeGrafter"/>
</dbReference>
<feature type="transmembrane region" description="Helical" evidence="9">
    <location>
        <begin position="296"/>
        <end position="319"/>
    </location>
</feature>
<feature type="region of interest" description="Disordered" evidence="8">
    <location>
        <begin position="238"/>
        <end position="281"/>
    </location>
</feature>
<dbReference type="PANTHER" id="PTHR24238:SF75">
    <property type="entry name" value="CHOLECYSTOKININ-LIKE RECEPTOR AT 17D1-RELATED"/>
    <property type="match status" value="1"/>
</dbReference>
<reference evidence="11 12" key="1">
    <citation type="journal article" date="2021" name="Elife">
        <title>Chloroplast acquisition without the gene transfer in kleptoplastic sea slugs, Plakobranchus ocellatus.</title>
        <authorList>
            <person name="Maeda T."/>
            <person name="Takahashi S."/>
            <person name="Yoshida T."/>
            <person name="Shimamura S."/>
            <person name="Takaki Y."/>
            <person name="Nagai Y."/>
            <person name="Toyoda A."/>
            <person name="Suzuki Y."/>
            <person name="Arimoto A."/>
            <person name="Ishii H."/>
            <person name="Satoh N."/>
            <person name="Nishiyama T."/>
            <person name="Hasebe M."/>
            <person name="Maruyama T."/>
            <person name="Minagawa J."/>
            <person name="Obokata J."/>
            <person name="Shigenobu S."/>
        </authorList>
    </citation>
    <scope>NUCLEOTIDE SEQUENCE [LARGE SCALE GENOMIC DNA]</scope>
</reference>
<dbReference type="PANTHER" id="PTHR24238">
    <property type="entry name" value="G-PROTEIN COUPLED RECEPTOR"/>
    <property type="match status" value="1"/>
</dbReference>
<keyword evidence="6 11" id="KW-0675">Receptor</keyword>
<keyword evidence="2 9" id="KW-0812">Transmembrane</keyword>
<keyword evidence="7" id="KW-0807">Transducer</keyword>
<feature type="domain" description="G-protein coupled receptors family 1 profile" evidence="10">
    <location>
        <begin position="46"/>
        <end position="352"/>
    </location>
</feature>
<feature type="transmembrane region" description="Helical" evidence="9">
    <location>
        <begin position="27"/>
        <end position="55"/>
    </location>
</feature>
<evidence type="ECO:0000256" key="7">
    <source>
        <dbReference type="ARBA" id="ARBA00023224"/>
    </source>
</evidence>
<evidence type="ECO:0000256" key="4">
    <source>
        <dbReference type="ARBA" id="ARBA00023040"/>
    </source>
</evidence>
<keyword evidence="5 9" id="KW-0472">Membrane</keyword>
<comment type="subcellular location">
    <subcellularLocation>
        <location evidence="1">Membrane</location>
        <topology evidence="1">Multi-pass membrane protein</topology>
    </subcellularLocation>
</comment>
<keyword evidence="4" id="KW-0297">G-protein coupled receptor</keyword>
<keyword evidence="12" id="KW-1185">Reference proteome</keyword>
<evidence type="ECO:0000256" key="8">
    <source>
        <dbReference type="SAM" id="MobiDB-lite"/>
    </source>
</evidence>
<dbReference type="EMBL" id="BLXT01000063">
    <property type="protein sequence ID" value="GFN74229.1"/>
    <property type="molecule type" value="Genomic_DNA"/>
</dbReference>